<accession>A0A6B0VP35</accession>
<comment type="caution">
    <text evidence="2">The sequence shown here is derived from an EMBL/GenBank/DDBJ whole genome shotgun (WGS) entry which is preliminary data.</text>
</comment>
<dbReference type="Proteomes" id="UP000434101">
    <property type="component" value="Unassembled WGS sequence"/>
</dbReference>
<feature type="region of interest" description="Disordered" evidence="1">
    <location>
        <begin position="35"/>
        <end position="55"/>
    </location>
</feature>
<dbReference type="AlphaFoldDB" id="A0A6B0VP35"/>
<dbReference type="Pfam" id="PF25256">
    <property type="entry name" value="DUF7857"/>
    <property type="match status" value="1"/>
</dbReference>
<organism evidence="2 3">
    <name type="scientific">Natronorubrum halalkaliphilum</name>
    <dbReference type="NCBI Taxonomy" id="2691917"/>
    <lineage>
        <taxon>Archaea</taxon>
        <taxon>Methanobacteriati</taxon>
        <taxon>Methanobacteriota</taxon>
        <taxon>Stenosarchaea group</taxon>
        <taxon>Halobacteria</taxon>
        <taxon>Halobacteriales</taxon>
        <taxon>Natrialbaceae</taxon>
        <taxon>Natronorubrum</taxon>
    </lineage>
</organism>
<reference evidence="2 3" key="1">
    <citation type="submission" date="2020-01" db="EMBL/GenBank/DDBJ databases">
        <title>Natronorubrum sp. JWXQ-INN 674 isolated from Inner Mongolia Autonomous Region of China.</title>
        <authorList>
            <person name="Xue Q."/>
        </authorList>
    </citation>
    <scope>NUCLEOTIDE SEQUENCE [LARGE SCALE GENOMIC DNA]</scope>
    <source>
        <strain evidence="2 3">JWXQ-INN-674</strain>
    </source>
</reference>
<sequence length="121" mass="13076">MVAVDWKTDRRAGVTFVTATVSNTRTTPQTIRLESQLDGPTWPPRHDGIRAPEWSDDIWEGTVESNRCRGVGFASPAPPTEPPLEVLAVSRVSDARTATADEVLATLDGWAPTPDILTPGP</sequence>
<dbReference type="InterPro" id="IPR057179">
    <property type="entry name" value="DUF7857"/>
</dbReference>
<dbReference type="RefSeq" id="WP_160066092.1">
    <property type="nucleotide sequence ID" value="NZ_WUYX01000044.1"/>
</dbReference>
<proteinExistence type="predicted"/>
<protein>
    <submittedName>
        <fullName evidence="2">Uncharacterized protein</fullName>
    </submittedName>
</protein>
<dbReference type="EMBL" id="WUYX01000044">
    <property type="protein sequence ID" value="MXV63274.1"/>
    <property type="molecule type" value="Genomic_DNA"/>
</dbReference>
<gene>
    <name evidence="2" type="ORF">GS429_14605</name>
</gene>
<evidence type="ECO:0000313" key="3">
    <source>
        <dbReference type="Proteomes" id="UP000434101"/>
    </source>
</evidence>
<evidence type="ECO:0000256" key="1">
    <source>
        <dbReference type="SAM" id="MobiDB-lite"/>
    </source>
</evidence>
<dbReference type="OrthoDB" id="193731at2157"/>
<name>A0A6B0VP35_9EURY</name>
<evidence type="ECO:0000313" key="2">
    <source>
        <dbReference type="EMBL" id="MXV63274.1"/>
    </source>
</evidence>
<keyword evidence="3" id="KW-1185">Reference proteome</keyword>